<protein>
    <submittedName>
        <fullName evidence="2">Uncharacterized protein</fullName>
    </submittedName>
</protein>
<sequence>MGRPSDSCAAEANDLRGKGKEGERLDSDPSGTRYGCFLPDLTGLARRSPAPTSRRLDRRGRGGMQAACQSKVQAQLQETIRTQSHNLDLP</sequence>
<reference evidence="2" key="1">
    <citation type="journal article" date="2014" name="Int. J. Syst. Evol. Microbiol.">
        <title>Complete genome sequence of Corynebacterium casei LMG S-19264T (=DSM 44701T), isolated from a smear-ripened cheese.</title>
        <authorList>
            <consortium name="US DOE Joint Genome Institute (JGI-PGF)"/>
            <person name="Walter F."/>
            <person name="Albersmeier A."/>
            <person name="Kalinowski J."/>
            <person name="Ruckert C."/>
        </authorList>
    </citation>
    <scope>NUCLEOTIDE SEQUENCE</scope>
    <source>
        <strain evidence="2">VKM B-2222</strain>
    </source>
</reference>
<accession>A0AAD3NYJ1</accession>
<feature type="region of interest" description="Disordered" evidence="1">
    <location>
        <begin position="1"/>
        <end position="70"/>
    </location>
</feature>
<comment type="caution">
    <text evidence="2">The sequence shown here is derived from an EMBL/GenBank/DDBJ whole genome shotgun (WGS) entry which is preliminary data.</text>
</comment>
<name>A0AAD3NYJ1_9RHOB</name>
<dbReference type="AlphaFoldDB" id="A0AAD3NYJ1"/>
<organism evidence="2 3">
    <name type="scientific">Paracoccus kondratievae</name>
    <dbReference type="NCBI Taxonomy" id="135740"/>
    <lineage>
        <taxon>Bacteria</taxon>
        <taxon>Pseudomonadati</taxon>
        <taxon>Pseudomonadota</taxon>
        <taxon>Alphaproteobacteria</taxon>
        <taxon>Rhodobacterales</taxon>
        <taxon>Paracoccaceae</taxon>
        <taxon>Paracoccus</taxon>
    </lineage>
</organism>
<dbReference type="Proteomes" id="UP001143349">
    <property type="component" value="Unassembled WGS sequence"/>
</dbReference>
<evidence type="ECO:0000313" key="3">
    <source>
        <dbReference type="Proteomes" id="UP001143349"/>
    </source>
</evidence>
<evidence type="ECO:0000313" key="2">
    <source>
        <dbReference type="EMBL" id="GLK64118.1"/>
    </source>
</evidence>
<evidence type="ECO:0000256" key="1">
    <source>
        <dbReference type="SAM" id="MobiDB-lite"/>
    </source>
</evidence>
<keyword evidence="3" id="KW-1185">Reference proteome</keyword>
<gene>
    <name evidence="2" type="ORF">GCM10017635_15890</name>
</gene>
<reference evidence="2" key="2">
    <citation type="submission" date="2023-01" db="EMBL/GenBank/DDBJ databases">
        <authorList>
            <person name="Sun Q."/>
            <person name="Evtushenko L."/>
        </authorList>
    </citation>
    <scope>NUCLEOTIDE SEQUENCE</scope>
    <source>
        <strain evidence="2">VKM B-2222</strain>
    </source>
</reference>
<feature type="compositionally biased region" description="Basic and acidic residues" evidence="1">
    <location>
        <begin position="13"/>
        <end position="27"/>
    </location>
</feature>
<dbReference type="EMBL" id="BSFH01000024">
    <property type="protein sequence ID" value="GLK64118.1"/>
    <property type="molecule type" value="Genomic_DNA"/>
</dbReference>
<proteinExistence type="predicted"/>